<dbReference type="PROSITE" id="PS50042">
    <property type="entry name" value="CNMP_BINDING_3"/>
    <property type="match status" value="1"/>
</dbReference>
<dbReference type="Proteomes" id="UP000184498">
    <property type="component" value="Unassembled WGS sequence"/>
</dbReference>
<dbReference type="InterPro" id="IPR050397">
    <property type="entry name" value="Env_Response_Regulators"/>
</dbReference>
<evidence type="ECO:0000313" key="6">
    <source>
        <dbReference type="EMBL" id="SHJ96812.1"/>
    </source>
</evidence>
<proteinExistence type="predicted"/>
<dbReference type="STRING" id="216903.SAMN05444371_0510"/>
<dbReference type="SUPFAM" id="SSF51206">
    <property type="entry name" value="cAMP-binding domain-like"/>
    <property type="match status" value="1"/>
</dbReference>
<protein>
    <submittedName>
        <fullName evidence="6">cAMP-binding domain of CRP or a regulatory subunit of cAMP-dependent protein kinases</fullName>
    </submittedName>
</protein>
<dbReference type="PANTHER" id="PTHR24567">
    <property type="entry name" value="CRP FAMILY TRANSCRIPTIONAL REGULATORY PROTEIN"/>
    <property type="match status" value="1"/>
</dbReference>
<evidence type="ECO:0000256" key="3">
    <source>
        <dbReference type="ARBA" id="ARBA00023163"/>
    </source>
</evidence>
<accession>A0A1M6NMM4</accession>
<dbReference type="GO" id="GO:0016301">
    <property type="term" value="F:kinase activity"/>
    <property type="evidence" value="ECO:0007669"/>
    <property type="project" value="UniProtKB-KW"/>
</dbReference>
<dbReference type="GO" id="GO:0005829">
    <property type="term" value="C:cytosol"/>
    <property type="evidence" value="ECO:0007669"/>
    <property type="project" value="TreeGrafter"/>
</dbReference>
<dbReference type="SMART" id="SM00100">
    <property type="entry name" value="cNMP"/>
    <property type="match status" value="1"/>
</dbReference>
<feature type="domain" description="HTH crp-type" evidence="5">
    <location>
        <begin position="134"/>
        <end position="198"/>
    </location>
</feature>
<dbReference type="SMART" id="SM00419">
    <property type="entry name" value="HTH_CRP"/>
    <property type="match status" value="1"/>
</dbReference>
<dbReference type="InterPro" id="IPR036388">
    <property type="entry name" value="WH-like_DNA-bd_sf"/>
</dbReference>
<reference evidence="7" key="1">
    <citation type="submission" date="2016-11" db="EMBL/GenBank/DDBJ databases">
        <authorList>
            <person name="Varghese N."/>
            <person name="Submissions S."/>
        </authorList>
    </citation>
    <scope>NUCLEOTIDE SEQUENCE [LARGE SCALE GENOMIC DNA]</scope>
    <source>
        <strain evidence="7">DSM 18016</strain>
    </source>
</reference>
<dbReference type="AlphaFoldDB" id="A0A1M6NMM4"/>
<dbReference type="SUPFAM" id="SSF46785">
    <property type="entry name" value="Winged helix' DNA-binding domain"/>
    <property type="match status" value="1"/>
</dbReference>
<dbReference type="InterPro" id="IPR014710">
    <property type="entry name" value="RmlC-like_jellyroll"/>
</dbReference>
<dbReference type="EMBL" id="FRAM01000001">
    <property type="protein sequence ID" value="SHJ96812.1"/>
    <property type="molecule type" value="Genomic_DNA"/>
</dbReference>
<evidence type="ECO:0000256" key="1">
    <source>
        <dbReference type="ARBA" id="ARBA00023015"/>
    </source>
</evidence>
<dbReference type="InterPro" id="IPR000595">
    <property type="entry name" value="cNMP-bd_dom"/>
</dbReference>
<dbReference type="GO" id="GO:0003677">
    <property type="term" value="F:DNA binding"/>
    <property type="evidence" value="ECO:0007669"/>
    <property type="project" value="UniProtKB-KW"/>
</dbReference>
<dbReference type="Gene3D" id="2.60.120.10">
    <property type="entry name" value="Jelly Rolls"/>
    <property type="match status" value="1"/>
</dbReference>
<keyword evidence="1" id="KW-0805">Transcription regulation</keyword>
<dbReference type="InterPro" id="IPR012318">
    <property type="entry name" value="HTH_CRP"/>
</dbReference>
<organism evidence="6 7">
    <name type="scientific">Epilithonimonas mollis</name>
    <dbReference type="NCBI Taxonomy" id="216903"/>
    <lineage>
        <taxon>Bacteria</taxon>
        <taxon>Pseudomonadati</taxon>
        <taxon>Bacteroidota</taxon>
        <taxon>Flavobacteriia</taxon>
        <taxon>Flavobacteriales</taxon>
        <taxon>Weeksellaceae</taxon>
        <taxon>Chryseobacterium group</taxon>
        <taxon>Epilithonimonas</taxon>
    </lineage>
</organism>
<dbReference type="RefSeq" id="WP_072996272.1">
    <property type="nucleotide sequence ID" value="NZ_FRAM01000001.1"/>
</dbReference>
<evidence type="ECO:0000313" key="7">
    <source>
        <dbReference type="Proteomes" id="UP000184498"/>
    </source>
</evidence>
<dbReference type="PANTHER" id="PTHR24567:SF28">
    <property type="entry name" value="LISTERIOLYSIN REGULATORY PROTEIN"/>
    <property type="match status" value="1"/>
</dbReference>
<sequence>MVIEETIIKLSGAKVKEYSVGDIIFSEGSSPLYYYQIVEGEVKLNNYNEDGREMIQSILTNGHSIGEFLLFMNKLYPMNAVAITPCTILRLSKNKFFSLLENYPETRINIIQSFSDSMYFKFVMGQIFSTKNPATKLRALMDYLKSLQADQEPFSFQIPLTRQQMASITGLRVETTIRTLKNLERENIVKIHNRKILY</sequence>
<keyword evidence="6" id="KW-0418">Kinase</keyword>
<feature type="domain" description="Cyclic nucleotide-binding" evidence="4">
    <location>
        <begin position="16"/>
        <end position="117"/>
    </location>
</feature>
<keyword evidence="2" id="KW-0238">DNA-binding</keyword>
<evidence type="ECO:0000259" key="4">
    <source>
        <dbReference type="PROSITE" id="PS50042"/>
    </source>
</evidence>
<dbReference type="CDD" id="cd00038">
    <property type="entry name" value="CAP_ED"/>
    <property type="match status" value="1"/>
</dbReference>
<dbReference type="GO" id="GO:0003700">
    <property type="term" value="F:DNA-binding transcription factor activity"/>
    <property type="evidence" value="ECO:0007669"/>
    <property type="project" value="TreeGrafter"/>
</dbReference>
<evidence type="ECO:0000256" key="2">
    <source>
        <dbReference type="ARBA" id="ARBA00023125"/>
    </source>
</evidence>
<dbReference type="Gene3D" id="1.10.10.10">
    <property type="entry name" value="Winged helix-like DNA-binding domain superfamily/Winged helix DNA-binding domain"/>
    <property type="match status" value="1"/>
</dbReference>
<keyword evidence="7" id="KW-1185">Reference proteome</keyword>
<name>A0A1M6NMM4_9FLAO</name>
<dbReference type="InterPro" id="IPR036390">
    <property type="entry name" value="WH_DNA-bd_sf"/>
</dbReference>
<keyword evidence="6" id="KW-0808">Transferase</keyword>
<dbReference type="CDD" id="cd00092">
    <property type="entry name" value="HTH_CRP"/>
    <property type="match status" value="1"/>
</dbReference>
<dbReference type="InterPro" id="IPR018490">
    <property type="entry name" value="cNMP-bd_dom_sf"/>
</dbReference>
<dbReference type="Pfam" id="PF13545">
    <property type="entry name" value="HTH_Crp_2"/>
    <property type="match status" value="1"/>
</dbReference>
<dbReference type="OrthoDB" id="667966at2"/>
<evidence type="ECO:0000259" key="5">
    <source>
        <dbReference type="PROSITE" id="PS51063"/>
    </source>
</evidence>
<gene>
    <name evidence="6" type="ORF">SAMN05444371_0510</name>
</gene>
<keyword evidence="3" id="KW-0804">Transcription</keyword>
<dbReference type="PROSITE" id="PS51063">
    <property type="entry name" value="HTH_CRP_2"/>
    <property type="match status" value="1"/>
</dbReference>
<dbReference type="PRINTS" id="PR00034">
    <property type="entry name" value="HTHCRP"/>
</dbReference>
<dbReference type="Pfam" id="PF00027">
    <property type="entry name" value="cNMP_binding"/>
    <property type="match status" value="1"/>
</dbReference>